<dbReference type="PANTHER" id="PTHR34876:SF4">
    <property type="entry name" value="1,4-BETA-D-GLUCAN CELLOBIOHYDROLASE C-RELATED"/>
    <property type="match status" value="1"/>
</dbReference>
<dbReference type="PANTHER" id="PTHR34876">
    <property type="match status" value="1"/>
</dbReference>
<name>A0ABP8VT34_9MICO</name>
<evidence type="ECO:0000313" key="10">
    <source>
        <dbReference type="EMBL" id="GAA4669374.1"/>
    </source>
</evidence>
<evidence type="ECO:0000256" key="3">
    <source>
        <dbReference type="ARBA" id="ARBA00023001"/>
    </source>
</evidence>
<comment type="caution">
    <text evidence="10">The sequence shown here is derived from an EMBL/GenBank/DDBJ whole genome shotgun (WGS) entry which is preliminary data.</text>
</comment>
<dbReference type="EC" id="3.2.1.-" evidence="9"/>
<organism evidence="10 11">
    <name type="scientific">Frondihabitans cladoniiphilus</name>
    <dbReference type="NCBI Taxonomy" id="715785"/>
    <lineage>
        <taxon>Bacteria</taxon>
        <taxon>Bacillati</taxon>
        <taxon>Actinomycetota</taxon>
        <taxon>Actinomycetes</taxon>
        <taxon>Micrococcales</taxon>
        <taxon>Microbacteriaceae</taxon>
        <taxon>Frondihabitans</taxon>
    </lineage>
</organism>
<reference evidence="11" key="1">
    <citation type="journal article" date="2019" name="Int. J. Syst. Evol. Microbiol.">
        <title>The Global Catalogue of Microorganisms (GCM) 10K type strain sequencing project: providing services to taxonomists for standard genome sequencing and annotation.</title>
        <authorList>
            <consortium name="The Broad Institute Genomics Platform"/>
            <consortium name="The Broad Institute Genome Sequencing Center for Infectious Disease"/>
            <person name="Wu L."/>
            <person name="Ma J."/>
        </authorList>
    </citation>
    <scope>NUCLEOTIDE SEQUENCE [LARGE SCALE GENOMIC DNA]</scope>
    <source>
        <strain evidence="11">JCM 18956</strain>
    </source>
</reference>
<evidence type="ECO:0000256" key="7">
    <source>
        <dbReference type="ARBA" id="ARBA00023326"/>
    </source>
</evidence>
<keyword evidence="6 9" id="KW-0326">Glycosidase</keyword>
<evidence type="ECO:0000256" key="1">
    <source>
        <dbReference type="ARBA" id="ARBA00022729"/>
    </source>
</evidence>
<feature type="active site" evidence="8">
    <location>
        <position position="138"/>
    </location>
</feature>
<dbReference type="EMBL" id="BAABLM010000002">
    <property type="protein sequence ID" value="GAA4669374.1"/>
    <property type="molecule type" value="Genomic_DNA"/>
</dbReference>
<dbReference type="InterPro" id="IPR001524">
    <property type="entry name" value="Glyco_hydro_6_CS"/>
</dbReference>
<gene>
    <name evidence="10" type="ORF">GCM10025780_10640</name>
</gene>
<proteinExistence type="inferred from homology"/>
<keyword evidence="5 9" id="KW-0119">Carbohydrate metabolism</keyword>
<accession>A0ABP8VT34</accession>
<dbReference type="PRINTS" id="PR00733">
    <property type="entry name" value="GLHYDRLASE6"/>
</dbReference>
<evidence type="ECO:0000256" key="2">
    <source>
        <dbReference type="ARBA" id="ARBA00022801"/>
    </source>
</evidence>
<dbReference type="Gene3D" id="3.20.20.40">
    <property type="entry name" value="1, 4-beta cellobiohydrolase"/>
    <property type="match status" value="1"/>
</dbReference>
<evidence type="ECO:0000256" key="5">
    <source>
        <dbReference type="ARBA" id="ARBA00023277"/>
    </source>
</evidence>
<evidence type="ECO:0000256" key="4">
    <source>
        <dbReference type="ARBA" id="ARBA00023157"/>
    </source>
</evidence>
<dbReference type="RefSeq" id="WP_345374085.1">
    <property type="nucleotide sequence ID" value="NZ_BAABLM010000002.1"/>
</dbReference>
<keyword evidence="4" id="KW-1015">Disulfide bond</keyword>
<keyword evidence="11" id="KW-1185">Reference proteome</keyword>
<dbReference type="PIRSF" id="PIRSF001100">
    <property type="entry name" value="Beta_cellobiohydrolase"/>
    <property type="match status" value="1"/>
</dbReference>
<dbReference type="SUPFAM" id="SSF51989">
    <property type="entry name" value="Glycosyl hydrolases family 6, cellulases"/>
    <property type="match status" value="1"/>
</dbReference>
<evidence type="ECO:0000256" key="8">
    <source>
        <dbReference type="PROSITE-ProRule" id="PRU10056"/>
    </source>
</evidence>
<keyword evidence="2 9" id="KW-0378">Hydrolase</keyword>
<dbReference type="InterPro" id="IPR036434">
    <property type="entry name" value="Beta_cellobiohydrolase_sf"/>
</dbReference>
<comment type="similarity">
    <text evidence="9">Belongs to the glycosyl hydrolase family 6.</text>
</comment>
<keyword evidence="3 9" id="KW-0136">Cellulose degradation</keyword>
<sequence>MPRRRLRPIVTTVLVVAAMAAVTGVIAHSVVPSASAAPAAPLLDSAQIDSAPAASLFRGGLSVPTQSQAATAVAGLTREGKRAEAATVAQIAAQPVSLWLGDWYSDDELVSVIRGSLADAAKQGATPSFVLYAIPNRDCGDYSSGGFTASEYEHFVGLVAKTLQGRRAVVLDEPDALAMLSNCPSEASTRIPLIKESVRTLARAGVATYLDGGNSHWVDPATMAARLTAARVDQARGFFSNVSNFYPTADETAYDDTLSGLTGGAHYVIDTSRNGQGWKGTWCNPSGAGLGLPPAVADGTTKLDATLWVKTPGASDGTCNGGPAAGSWWTSYALALVKNRAK</sequence>
<keyword evidence="7 9" id="KW-0624">Polysaccharide degradation</keyword>
<evidence type="ECO:0000256" key="6">
    <source>
        <dbReference type="ARBA" id="ARBA00023295"/>
    </source>
</evidence>
<keyword evidence="1" id="KW-0732">Signal</keyword>
<dbReference type="Proteomes" id="UP001501295">
    <property type="component" value="Unassembled WGS sequence"/>
</dbReference>
<dbReference type="PROSITE" id="PS00655">
    <property type="entry name" value="GLYCOSYL_HYDROL_F6_1"/>
    <property type="match status" value="1"/>
</dbReference>
<evidence type="ECO:0000313" key="11">
    <source>
        <dbReference type="Proteomes" id="UP001501295"/>
    </source>
</evidence>
<dbReference type="InterPro" id="IPR016288">
    <property type="entry name" value="Beta_cellobiohydrolase"/>
</dbReference>
<dbReference type="Pfam" id="PF01341">
    <property type="entry name" value="Glyco_hydro_6"/>
    <property type="match status" value="1"/>
</dbReference>
<protein>
    <recommendedName>
        <fullName evidence="9">Glucanase</fullName>
        <ecNumber evidence="9">3.2.1.-</ecNumber>
    </recommendedName>
</protein>
<evidence type="ECO:0000256" key="9">
    <source>
        <dbReference type="RuleBase" id="RU361186"/>
    </source>
</evidence>